<comment type="similarity">
    <text evidence="1">Belongs to the membrane fusion protein (MFP) (TC 8.A.1) family.</text>
</comment>
<organism evidence="12 13">
    <name type="scientific">Candidatus Kryptonium thompsonii</name>
    <dbReference type="NCBI Taxonomy" id="1633631"/>
    <lineage>
        <taxon>Bacteria</taxon>
        <taxon>Pseudomonadati</taxon>
        <taxon>Candidatus Kryptoniota</taxon>
        <taxon>Candidatus Kryptonium</taxon>
    </lineage>
</organism>
<dbReference type="EMBL" id="FAOP01000004">
    <property type="protein sequence ID" value="CUU03684.1"/>
    <property type="molecule type" value="Genomic_DNA"/>
</dbReference>
<dbReference type="Gene3D" id="2.40.420.20">
    <property type="match status" value="1"/>
</dbReference>
<dbReference type="PANTHER" id="PTHR30097">
    <property type="entry name" value="CATION EFFLUX SYSTEM PROTEIN CUSB"/>
    <property type="match status" value="1"/>
</dbReference>
<dbReference type="FunFam" id="2.40.420.20:FF:000006">
    <property type="entry name" value="RND family efflux transporter MFP subunit"/>
    <property type="match status" value="1"/>
</dbReference>
<protein>
    <submittedName>
        <fullName evidence="12">Membrane fusion protein, cobalt-zinc-cadmium efflux system</fullName>
    </submittedName>
</protein>
<evidence type="ECO:0000259" key="9">
    <source>
        <dbReference type="Pfam" id="PF25973"/>
    </source>
</evidence>
<evidence type="ECO:0000256" key="3">
    <source>
        <dbReference type="ARBA" id="ARBA00022833"/>
    </source>
</evidence>
<dbReference type="GO" id="GO:0015679">
    <property type="term" value="P:plasma membrane copper ion transport"/>
    <property type="evidence" value="ECO:0007669"/>
    <property type="project" value="TreeGrafter"/>
</dbReference>
<dbReference type="Gene3D" id="1.10.287.470">
    <property type="entry name" value="Helix hairpin bin"/>
    <property type="match status" value="1"/>
</dbReference>
<evidence type="ECO:0000259" key="10">
    <source>
        <dbReference type="Pfam" id="PF25975"/>
    </source>
</evidence>
<dbReference type="EMBL" id="CZVI01000002">
    <property type="protein sequence ID" value="CUS78793.1"/>
    <property type="molecule type" value="Genomic_DNA"/>
</dbReference>
<dbReference type="GO" id="GO:0060003">
    <property type="term" value="P:copper ion export"/>
    <property type="evidence" value="ECO:0007669"/>
    <property type="project" value="TreeGrafter"/>
</dbReference>
<evidence type="ECO:0000313" key="12">
    <source>
        <dbReference type="EMBL" id="CUU03684.1"/>
    </source>
</evidence>
<dbReference type="InterPro" id="IPR058792">
    <property type="entry name" value="Beta-barrel_RND_2"/>
</dbReference>
<dbReference type="InterPro" id="IPR051909">
    <property type="entry name" value="MFP_Cation_Efflux"/>
</dbReference>
<reference evidence="12 13" key="2">
    <citation type="submission" date="2015-11" db="EMBL/GenBank/DDBJ databases">
        <authorList>
            <person name="Zhang Y."/>
            <person name="Guo Z."/>
        </authorList>
    </citation>
    <scope>NUCLEOTIDE SEQUENCE [LARGE SCALE GENOMIC DNA]</scope>
    <source>
        <strain evidence="12">JGI-4</strain>
    </source>
</reference>
<sequence>MFKEAKFKLKGKIAITFLTAILFTLAILVVLGKNKNEKFTNESIEEPKSKNETNELVLSSDVRSKIVLDFEEVKERPITGMLRVPARLITNQDYEAQVGSLIQGRVSQVFVKEGDFVKAGQVLMLIEGSDIGEVIAAYLQAKSNLEYYKSAYERQKILFEQNVGSQKALQEAKAEYEKAIAEFNAADKKIHSIGLEEKDIEGSGSEHIPGILPIKAPISGIVTERNVVIGQFIEANTTAFKIMNISNLWAEGQIYEKDLTKISGKPKVEFTTYAYPNERFKGEVILIGQIVDEHTRTIKVRASLQNIDGKLKPNMFGELFIPISTNIKGIAIPTEALVSEGNKKYVFLVKDDSTFIKQYVETGTEFSGFVEITSGLKKGDKIVTKGVFFLKSELLKETLGEEE</sequence>
<keyword evidence="2" id="KW-0813">Transport</keyword>
<name>A0A0P1MUJ9_9BACT</name>
<dbReference type="RefSeq" id="WP_047134164.1">
    <property type="nucleotide sequence ID" value="NZ_CZVI01000002.1"/>
</dbReference>
<dbReference type="SUPFAM" id="SSF111369">
    <property type="entry name" value="HlyD-like secretion proteins"/>
    <property type="match status" value="1"/>
</dbReference>
<dbReference type="Pfam" id="PF25973">
    <property type="entry name" value="BSH_CzcB"/>
    <property type="match status" value="1"/>
</dbReference>
<dbReference type="Pfam" id="PF25893">
    <property type="entry name" value="HH_CzcB"/>
    <property type="match status" value="1"/>
</dbReference>
<evidence type="ECO:0000256" key="1">
    <source>
        <dbReference type="ARBA" id="ARBA00009477"/>
    </source>
</evidence>
<dbReference type="Pfam" id="PF25975">
    <property type="entry name" value="CzcB_C"/>
    <property type="match status" value="1"/>
</dbReference>
<accession>A0A0P1P2S4</accession>
<dbReference type="Gene3D" id="2.40.50.100">
    <property type="match status" value="1"/>
</dbReference>
<dbReference type="PANTHER" id="PTHR30097:SF4">
    <property type="entry name" value="SLR6042 PROTEIN"/>
    <property type="match status" value="1"/>
</dbReference>
<dbReference type="NCBIfam" id="TIGR01730">
    <property type="entry name" value="RND_mfp"/>
    <property type="match status" value="1"/>
</dbReference>
<dbReference type="GO" id="GO:0046686">
    <property type="term" value="P:response to cadmium ion"/>
    <property type="evidence" value="ECO:0007669"/>
    <property type="project" value="UniProtKB-KW"/>
</dbReference>
<accession>A0A0P1MUJ9</accession>
<keyword evidence="6" id="KW-0175">Coiled coil</keyword>
<feature type="domain" description="CusB-like beta-barrel" evidence="8">
    <location>
        <begin position="248"/>
        <end position="318"/>
    </location>
</feature>
<dbReference type="Proteomes" id="UP000182200">
    <property type="component" value="Unassembled WGS sequence"/>
</dbReference>
<dbReference type="Gene3D" id="2.40.30.170">
    <property type="match status" value="1"/>
</dbReference>
<evidence type="ECO:0000313" key="13">
    <source>
        <dbReference type="Proteomes" id="UP000182011"/>
    </source>
</evidence>
<dbReference type="GO" id="GO:0022857">
    <property type="term" value="F:transmembrane transporter activity"/>
    <property type="evidence" value="ECO:0007669"/>
    <property type="project" value="InterPro"/>
</dbReference>
<accession>A0A0P1LBV3</accession>
<dbReference type="AlphaFoldDB" id="A0A0P1MUJ9"/>
<evidence type="ECO:0000256" key="5">
    <source>
        <dbReference type="ARBA" id="ARBA00058766"/>
    </source>
</evidence>
<dbReference type="OrthoDB" id="9806939at2"/>
<dbReference type="FunFam" id="2.40.30.170:FF:000010">
    <property type="entry name" value="Efflux RND transporter periplasmic adaptor subunit"/>
    <property type="match status" value="1"/>
</dbReference>
<keyword evidence="14" id="KW-1185">Reference proteome</keyword>
<accession>A0A0P1LEV7</accession>
<feature type="domain" description="CzcB-like barrel-sandwich hybrid" evidence="9">
    <location>
        <begin position="96"/>
        <end position="243"/>
    </location>
</feature>
<keyword evidence="3" id="KW-0862">Zinc</keyword>
<evidence type="ECO:0000259" key="8">
    <source>
        <dbReference type="Pfam" id="PF25954"/>
    </source>
</evidence>
<dbReference type="InterPro" id="IPR058648">
    <property type="entry name" value="HH_CzcB-like"/>
</dbReference>
<dbReference type="GO" id="GO:0016020">
    <property type="term" value="C:membrane"/>
    <property type="evidence" value="ECO:0007669"/>
    <property type="project" value="InterPro"/>
</dbReference>
<accession>A0A0P1LXD7</accession>
<evidence type="ECO:0000313" key="11">
    <source>
        <dbReference type="EMBL" id="CUS78793.1"/>
    </source>
</evidence>
<dbReference type="InterPro" id="IPR006143">
    <property type="entry name" value="RND_pump_MFP"/>
</dbReference>
<feature type="coiled-coil region" evidence="6">
    <location>
        <begin position="162"/>
        <end position="189"/>
    </location>
</feature>
<dbReference type="InterPro" id="IPR058649">
    <property type="entry name" value="CzcB_C"/>
</dbReference>
<dbReference type="STRING" id="1633631.GCA_001442925_00813"/>
<gene>
    <name evidence="12" type="ORF">JGI4_00814</name>
    <name evidence="11" type="ORF">JGI8_00248</name>
</gene>
<comment type="function">
    <text evidence="5">CzcA and CzcB together would act in zinc efflux nearly as effectively as the complete czc efflux system (CzcABC). The CzcB protein is thought to funnel zinc cations to the CzcA transport protein.</text>
</comment>
<feature type="domain" description="CzcB-like C-terminal circularly permuted SH3-like" evidence="10">
    <location>
        <begin position="330"/>
        <end position="391"/>
    </location>
</feature>
<evidence type="ECO:0000256" key="6">
    <source>
        <dbReference type="SAM" id="Coils"/>
    </source>
</evidence>
<accession>A0A0P1LCZ4</accession>
<dbReference type="Pfam" id="PF25954">
    <property type="entry name" value="Beta-barrel_RND_2"/>
    <property type="match status" value="1"/>
</dbReference>
<dbReference type="InterPro" id="IPR058647">
    <property type="entry name" value="BSH_CzcB-like"/>
</dbReference>
<accession>A0A0P1LHB5</accession>
<dbReference type="Proteomes" id="UP000182011">
    <property type="component" value="Unassembled WGS sequence"/>
</dbReference>
<evidence type="ECO:0000313" key="14">
    <source>
        <dbReference type="Proteomes" id="UP000182200"/>
    </source>
</evidence>
<dbReference type="GO" id="GO:0030313">
    <property type="term" value="C:cell envelope"/>
    <property type="evidence" value="ECO:0007669"/>
    <property type="project" value="TreeGrafter"/>
</dbReference>
<feature type="domain" description="CzcB-like alpha-helical hairpin" evidence="7">
    <location>
        <begin position="136"/>
        <end position="190"/>
    </location>
</feature>
<keyword evidence="4" id="KW-0105">Cadmium resistance</keyword>
<accession>A0A0N7MWH2</accession>
<evidence type="ECO:0000256" key="2">
    <source>
        <dbReference type="ARBA" id="ARBA00022448"/>
    </source>
</evidence>
<proteinExistence type="inferred from homology"/>
<reference evidence="11 14" key="1">
    <citation type="submission" date="2015-11" db="EMBL/GenBank/DDBJ databases">
        <authorList>
            <person name="Varghese N."/>
        </authorList>
    </citation>
    <scope>NUCLEOTIDE SEQUENCE [LARGE SCALE GENOMIC DNA]</scope>
    <source>
        <strain evidence="11 14">JGI-8</strain>
    </source>
</reference>
<accession>A0A0S4MXL4</accession>
<evidence type="ECO:0000256" key="4">
    <source>
        <dbReference type="ARBA" id="ARBA00043263"/>
    </source>
</evidence>
<evidence type="ECO:0000259" key="7">
    <source>
        <dbReference type="Pfam" id="PF25893"/>
    </source>
</evidence>